<organism evidence="1 2">
    <name type="scientific">Jatropha curcas</name>
    <name type="common">Barbados nut</name>
    <dbReference type="NCBI Taxonomy" id="180498"/>
    <lineage>
        <taxon>Eukaryota</taxon>
        <taxon>Viridiplantae</taxon>
        <taxon>Streptophyta</taxon>
        <taxon>Embryophyta</taxon>
        <taxon>Tracheophyta</taxon>
        <taxon>Spermatophyta</taxon>
        <taxon>Magnoliopsida</taxon>
        <taxon>eudicotyledons</taxon>
        <taxon>Gunneridae</taxon>
        <taxon>Pentapetalae</taxon>
        <taxon>rosids</taxon>
        <taxon>fabids</taxon>
        <taxon>Malpighiales</taxon>
        <taxon>Euphorbiaceae</taxon>
        <taxon>Crotonoideae</taxon>
        <taxon>Jatropheae</taxon>
        <taxon>Jatropha</taxon>
    </lineage>
</organism>
<dbReference type="Proteomes" id="UP000027138">
    <property type="component" value="Unassembled WGS sequence"/>
</dbReference>
<evidence type="ECO:0000313" key="2">
    <source>
        <dbReference type="Proteomes" id="UP000027138"/>
    </source>
</evidence>
<dbReference type="EMBL" id="KK914518">
    <property type="protein sequence ID" value="KDP34615.1"/>
    <property type="molecule type" value="Genomic_DNA"/>
</dbReference>
<reference evidence="1 2" key="1">
    <citation type="journal article" date="2014" name="PLoS ONE">
        <title>Global Analysis of Gene Expression Profiles in Physic Nut (Jatropha curcas L.) Seedlings Exposed to Salt Stress.</title>
        <authorList>
            <person name="Zhang L."/>
            <person name="Zhang C."/>
            <person name="Wu P."/>
            <person name="Chen Y."/>
            <person name="Li M."/>
            <person name="Jiang H."/>
            <person name="Wu G."/>
        </authorList>
    </citation>
    <scope>NUCLEOTIDE SEQUENCE [LARGE SCALE GENOMIC DNA]</scope>
    <source>
        <strain evidence="2">cv. GZQX0401</strain>
        <tissue evidence="1">Young leaves</tissue>
    </source>
</reference>
<proteinExistence type="predicted"/>
<dbReference type="AlphaFoldDB" id="A0A067KQQ2"/>
<evidence type="ECO:0000313" key="1">
    <source>
        <dbReference type="EMBL" id="KDP34615.1"/>
    </source>
</evidence>
<keyword evidence="2" id="KW-1185">Reference proteome</keyword>
<dbReference type="STRING" id="180498.A0A067KQQ2"/>
<dbReference type="PANTHER" id="PTHR35480:SF1">
    <property type="entry name" value="MATERNAL EFFECT EMBRYO ARREST 22"/>
    <property type="match status" value="1"/>
</dbReference>
<dbReference type="PANTHER" id="PTHR35480">
    <property type="entry name" value="MATERNAL EFFECT EMBRYO ARREST 22"/>
    <property type="match status" value="1"/>
</dbReference>
<protein>
    <submittedName>
        <fullName evidence="1">Uncharacterized protein</fullName>
    </submittedName>
</protein>
<name>A0A067KQQ2_JATCU</name>
<sequence>MANAKELRKLAQTNAKLALEEKSRADQLSAFRTQLKLEGTRLKYAKQLAKFEKNHCGILQQELGCIRLDSIQISQRLDALNKWFSSSIECREGLEKAGLLSKMQRSKLKRKFDDLEPLEMYAQNESEPLKPSCVAMAASNPLSQTLYCTVPWLPVSRGNCTESISGIDSNLKSLHGGSYRKLLQSSAINSGSGSFSDDQLVGSQETDAFVSTSGKLAEENSDLQMTTSGLSGKVTKMHCNDYPLVVAEKSARCPFSIDTSGSGIGHGRKWEIMLDAIESVGFLYSEASVQVDSHAKRGKNHNKRKVPFNERIILHQEQEKITQIGTEVHAAANAVRHTCHSAFNLLGIPQECIQGLGDSFRFDCKTMAGVEKIENENYMKLLDLDDMEDEECYRRAMEMPLSPTLLEIEISNYEIIDMDKCKGGDSFHGELSNEKEILVPSHSFDVIDAKISSRNLRCSASGASFNELLHENEGLVNSFNILGNGNGCCDTMQAERASDRRTRVSEVVQMSNTYSSSNGELKFPNFSSECKLESMHDNIPA</sequence>
<dbReference type="OrthoDB" id="1933275at2759"/>
<gene>
    <name evidence="1" type="ORF">JCGZ_11138</name>
</gene>
<accession>A0A067KQQ2</accession>